<name>A0A4Z2JCM4_9TELE</name>
<evidence type="ECO:0000313" key="1">
    <source>
        <dbReference type="EMBL" id="TNN87747.1"/>
    </source>
</evidence>
<dbReference type="AlphaFoldDB" id="A0A4Z2JCM4"/>
<protein>
    <submittedName>
        <fullName evidence="1">Uncharacterized protein</fullName>
    </submittedName>
</protein>
<dbReference type="Proteomes" id="UP000314294">
    <property type="component" value="Unassembled WGS sequence"/>
</dbReference>
<dbReference type="OrthoDB" id="10581505at2759"/>
<keyword evidence="2" id="KW-1185">Reference proteome</keyword>
<sequence>MPATSMPQAWSKAMKPTLALASQTTKEPSLSCSRSMPHTSMPRMLDTSVASCFPCSLSGHIIPTPPNAERDMGLINTLSNLPPHRSTSQTEPVCALTLKKSHQLDAGTVALHATIGGAAEHRADDTSAHQNHPDITAVRLFDVLLKQVGRIVAD</sequence>
<organism evidence="1 2">
    <name type="scientific">Liparis tanakae</name>
    <name type="common">Tanaka's snailfish</name>
    <dbReference type="NCBI Taxonomy" id="230148"/>
    <lineage>
        <taxon>Eukaryota</taxon>
        <taxon>Metazoa</taxon>
        <taxon>Chordata</taxon>
        <taxon>Craniata</taxon>
        <taxon>Vertebrata</taxon>
        <taxon>Euteleostomi</taxon>
        <taxon>Actinopterygii</taxon>
        <taxon>Neopterygii</taxon>
        <taxon>Teleostei</taxon>
        <taxon>Neoteleostei</taxon>
        <taxon>Acanthomorphata</taxon>
        <taxon>Eupercaria</taxon>
        <taxon>Perciformes</taxon>
        <taxon>Cottioidei</taxon>
        <taxon>Cottales</taxon>
        <taxon>Liparidae</taxon>
        <taxon>Liparis</taxon>
    </lineage>
</organism>
<comment type="caution">
    <text evidence="1">The sequence shown here is derived from an EMBL/GenBank/DDBJ whole genome shotgun (WGS) entry which is preliminary data.</text>
</comment>
<accession>A0A4Z2JCM4</accession>
<evidence type="ECO:0000313" key="2">
    <source>
        <dbReference type="Proteomes" id="UP000314294"/>
    </source>
</evidence>
<gene>
    <name evidence="1" type="ORF">EYF80_002094</name>
</gene>
<reference evidence="1 2" key="1">
    <citation type="submission" date="2019-03" db="EMBL/GenBank/DDBJ databases">
        <title>First draft genome of Liparis tanakae, snailfish: a comprehensive survey of snailfish specific genes.</title>
        <authorList>
            <person name="Kim W."/>
            <person name="Song I."/>
            <person name="Jeong J.-H."/>
            <person name="Kim D."/>
            <person name="Kim S."/>
            <person name="Ryu S."/>
            <person name="Song J.Y."/>
            <person name="Lee S.K."/>
        </authorList>
    </citation>
    <scope>NUCLEOTIDE SEQUENCE [LARGE SCALE GENOMIC DNA]</scope>
    <source>
        <tissue evidence="1">Muscle</tissue>
    </source>
</reference>
<dbReference type="EMBL" id="SRLO01000009">
    <property type="protein sequence ID" value="TNN87747.1"/>
    <property type="molecule type" value="Genomic_DNA"/>
</dbReference>
<proteinExistence type="predicted"/>